<keyword evidence="5" id="KW-1015">Disulfide bond</keyword>
<dbReference type="GO" id="GO:0005737">
    <property type="term" value="C:cytoplasm"/>
    <property type="evidence" value="ECO:0007669"/>
    <property type="project" value="TreeGrafter"/>
</dbReference>
<accession>A0A8D2IZM6</accession>
<dbReference type="InterPro" id="IPR006208">
    <property type="entry name" value="Glyco_hormone_CN"/>
</dbReference>
<dbReference type="GO" id="GO:0005615">
    <property type="term" value="C:extracellular space"/>
    <property type="evidence" value="ECO:0007669"/>
    <property type="project" value="TreeGrafter"/>
</dbReference>
<dbReference type="Pfam" id="PF00007">
    <property type="entry name" value="Cys_knot"/>
    <property type="match status" value="1"/>
</dbReference>
<organism evidence="9 10">
    <name type="scientific">Varanus komodoensis</name>
    <name type="common">Komodo dragon</name>
    <dbReference type="NCBI Taxonomy" id="61221"/>
    <lineage>
        <taxon>Eukaryota</taxon>
        <taxon>Metazoa</taxon>
        <taxon>Chordata</taxon>
        <taxon>Craniata</taxon>
        <taxon>Vertebrata</taxon>
        <taxon>Euteleostomi</taxon>
        <taxon>Lepidosauria</taxon>
        <taxon>Squamata</taxon>
        <taxon>Bifurcata</taxon>
        <taxon>Unidentata</taxon>
        <taxon>Episquamata</taxon>
        <taxon>Toxicofera</taxon>
        <taxon>Anguimorpha</taxon>
        <taxon>Paleoanguimorpha</taxon>
        <taxon>Varanoidea</taxon>
        <taxon>Varanidae</taxon>
        <taxon>Varanus</taxon>
    </lineage>
</organism>
<evidence type="ECO:0000256" key="1">
    <source>
        <dbReference type="ARBA" id="ARBA00004613"/>
    </source>
</evidence>
<dbReference type="Gene3D" id="2.10.90.10">
    <property type="entry name" value="Cystine-knot cytokines"/>
    <property type="match status" value="1"/>
</dbReference>
<proteinExistence type="inferred from homology"/>
<evidence type="ECO:0000256" key="2">
    <source>
        <dbReference type="ARBA" id="ARBA00006552"/>
    </source>
</evidence>
<evidence type="ECO:0000256" key="5">
    <source>
        <dbReference type="ARBA" id="ARBA00023157"/>
    </source>
</evidence>
<evidence type="ECO:0000256" key="7">
    <source>
        <dbReference type="SAM" id="SignalP"/>
    </source>
</evidence>
<evidence type="ECO:0000256" key="3">
    <source>
        <dbReference type="ARBA" id="ARBA00022525"/>
    </source>
</evidence>
<evidence type="ECO:0000256" key="6">
    <source>
        <dbReference type="ARBA" id="ARBA00023180"/>
    </source>
</evidence>
<feature type="chain" id="PRO_5034574244" description="Glycoprotein hormone subunit beta domain-containing protein" evidence="7">
    <location>
        <begin position="27"/>
        <end position="186"/>
    </location>
</feature>
<evidence type="ECO:0000313" key="9">
    <source>
        <dbReference type="Ensembl" id="ENSVKKP00000002273.1"/>
    </source>
</evidence>
<keyword evidence="6" id="KW-0325">Glycoprotein</keyword>
<feature type="signal peptide" evidence="7">
    <location>
        <begin position="1"/>
        <end position="26"/>
    </location>
</feature>
<dbReference type="SUPFAM" id="SSF57501">
    <property type="entry name" value="Cystine-knot cytokines"/>
    <property type="match status" value="1"/>
</dbReference>
<keyword evidence="10" id="KW-1185">Reference proteome</keyword>
<dbReference type="GO" id="GO:0007186">
    <property type="term" value="P:G protein-coupled receptor signaling pathway"/>
    <property type="evidence" value="ECO:0007669"/>
    <property type="project" value="TreeGrafter"/>
</dbReference>
<dbReference type="Proteomes" id="UP000694545">
    <property type="component" value="Unplaced"/>
</dbReference>
<keyword evidence="3" id="KW-0964">Secreted</keyword>
<dbReference type="GO" id="GO:0005179">
    <property type="term" value="F:hormone activity"/>
    <property type="evidence" value="ECO:0007669"/>
    <property type="project" value="UniProtKB-KW"/>
</dbReference>
<reference evidence="9" key="1">
    <citation type="submission" date="2025-08" db="UniProtKB">
        <authorList>
            <consortium name="Ensembl"/>
        </authorList>
    </citation>
    <scope>IDENTIFICATION</scope>
</reference>
<evidence type="ECO:0000313" key="10">
    <source>
        <dbReference type="Proteomes" id="UP000694545"/>
    </source>
</evidence>
<sequence>WGREQMGKNLLLAACLLLALTHCASRRNGPRGSSSSLACHPVNATIAAEKEDCPVCMAITTSICSGYCETRVCTILSSFNQRVCTYKDVRYETMLLRGCPAGVDPSFTYPVALSCHCDLCKMDSSDCTQVPFARSPTHPHPKAHNSSKLTSPFENARIPSHKSFTKLTEVRLLIQWQPQILSSPSS</sequence>
<reference evidence="9" key="2">
    <citation type="submission" date="2025-09" db="UniProtKB">
        <authorList>
            <consortium name="Ensembl"/>
        </authorList>
    </citation>
    <scope>IDENTIFICATION</scope>
</reference>
<keyword evidence="4" id="KW-0372">Hormone</keyword>
<protein>
    <recommendedName>
        <fullName evidence="8">Glycoprotein hormone subunit beta domain-containing protein</fullName>
    </recommendedName>
</protein>
<dbReference type="CDD" id="cd00069">
    <property type="entry name" value="GHB_like"/>
    <property type="match status" value="1"/>
</dbReference>
<keyword evidence="7" id="KW-0732">Signal</keyword>
<dbReference type="AlphaFoldDB" id="A0A8D2IZM6"/>
<dbReference type="SMART" id="SM00068">
    <property type="entry name" value="GHB"/>
    <property type="match status" value="1"/>
</dbReference>
<comment type="subcellular location">
    <subcellularLocation>
        <location evidence="1">Secreted</location>
    </subcellularLocation>
</comment>
<dbReference type="InterPro" id="IPR018245">
    <property type="entry name" value="Gonadotropin_bsu_CS"/>
</dbReference>
<dbReference type="PANTHER" id="PTHR11515">
    <property type="entry name" value="GLYCOPROTEIN HORMONE BETA CHAIN"/>
    <property type="match status" value="1"/>
</dbReference>
<dbReference type="PANTHER" id="PTHR11515:SF11">
    <property type="entry name" value="LUTROPIN SUBUNIT BETA"/>
    <property type="match status" value="1"/>
</dbReference>
<dbReference type="InterPro" id="IPR001545">
    <property type="entry name" value="Gonadotropin_bsu"/>
</dbReference>
<dbReference type="Ensembl" id="ENSVKKT00000002345.1">
    <property type="protein sequence ID" value="ENSVKKP00000002273.1"/>
    <property type="gene ID" value="ENSVKKG00000001823.1"/>
</dbReference>
<feature type="domain" description="Glycoprotein hormone subunit beta" evidence="8">
    <location>
        <begin position="38"/>
        <end position="130"/>
    </location>
</feature>
<evidence type="ECO:0000256" key="4">
    <source>
        <dbReference type="ARBA" id="ARBA00022702"/>
    </source>
</evidence>
<dbReference type="FunFam" id="2.10.90.10:FF:000007">
    <property type="entry name" value="Luteinizing hormone beta subunit"/>
    <property type="match status" value="1"/>
</dbReference>
<name>A0A8D2IZM6_VARKO</name>
<evidence type="ECO:0000259" key="8">
    <source>
        <dbReference type="Pfam" id="PF00007"/>
    </source>
</evidence>
<dbReference type="PROSITE" id="PS00261">
    <property type="entry name" value="GLYCO_HORMONE_BETA_1"/>
    <property type="match status" value="1"/>
</dbReference>
<comment type="similarity">
    <text evidence="2">Belongs to the glycoprotein hormones subunit beta family.</text>
</comment>
<dbReference type="InterPro" id="IPR029034">
    <property type="entry name" value="Cystine-knot_cytokine"/>
</dbReference>